<protein>
    <recommendedName>
        <fullName evidence="1">C2H2-type domain-containing protein</fullName>
    </recommendedName>
</protein>
<evidence type="ECO:0000313" key="3">
    <source>
        <dbReference type="Proteomes" id="UP000187209"/>
    </source>
</evidence>
<evidence type="ECO:0000259" key="1">
    <source>
        <dbReference type="PROSITE" id="PS00028"/>
    </source>
</evidence>
<comment type="caution">
    <text evidence="2">The sequence shown here is derived from an EMBL/GenBank/DDBJ whole genome shotgun (WGS) entry which is preliminary data.</text>
</comment>
<organism evidence="2 3">
    <name type="scientific">Stentor coeruleus</name>
    <dbReference type="NCBI Taxonomy" id="5963"/>
    <lineage>
        <taxon>Eukaryota</taxon>
        <taxon>Sar</taxon>
        <taxon>Alveolata</taxon>
        <taxon>Ciliophora</taxon>
        <taxon>Postciliodesmatophora</taxon>
        <taxon>Heterotrichea</taxon>
        <taxon>Heterotrichida</taxon>
        <taxon>Stentoridae</taxon>
        <taxon>Stentor</taxon>
    </lineage>
</organism>
<dbReference type="InterPro" id="IPR013087">
    <property type="entry name" value="Znf_C2H2_type"/>
</dbReference>
<proteinExistence type="predicted"/>
<dbReference type="Proteomes" id="UP000187209">
    <property type="component" value="Unassembled WGS sequence"/>
</dbReference>
<dbReference type="EMBL" id="MPUH01001303">
    <property type="protein sequence ID" value="OMJ68619.1"/>
    <property type="molecule type" value="Genomic_DNA"/>
</dbReference>
<dbReference type="PROSITE" id="PS00028">
    <property type="entry name" value="ZINC_FINGER_C2H2_1"/>
    <property type="match status" value="1"/>
</dbReference>
<feature type="domain" description="C2H2-type" evidence="1">
    <location>
        <begin position="51"/>
        <end position="72"/>
    </location>
</feature>
<evidence type="ECO:0000313" key="2">
    <source>
        <dbReference type="EMBL" id="OMJ68619.1"/>
    </source>
</evidence>
<keyword evidence="3" id="KW-1185">Reference proteome</keyword>
<accession>A0A1R2AVQ2</accession>
<sequence>MEFRMTKVQKTILRPAQKTFQFTSNSSQSSSTPSQAVVTTESVKFISLEVCNICNLVFKDQLALSSHKALSHFKS</sequence>
<dbReference type="AlphaFoldDB" id="A0A1R2AVQ2"/>
<gene>
    <name evidence="2" type="ORF">SteCoe_33881</name>
</gene>
<name>A0A1R2AVQ2_9CILI</name>
<reference evidence="2 3" key="1">
    <citation type="submission" date="2016-11" db="EMBL/GenBank/DDBJ databases">
        <title>The macronuclear genome of Stentor coeruleus: a giant cell with tiny introns.</title>
        <authorList>
            <person name="Slabodnick M."/>
            <person name="Ruby J.G."/>
            <person name="Reiff S.B."/>
            <person name="Swart E.C."/>
            <person name="Gosai S."/>
            <person name="Prabakaran S."/>
            <person name="Witkowska E."/>
            <person name="Larue G.E."/>
            <person name="Fisher S."/>
            <person name="Freeman R.M."/>
            <person name="Gunawardena J."/>
            <person name="Chu W."/>
            <person name="Stover N.A."/>
            <person name="Gregory B.D."/>
            <person name="Nowacki M."/>
            <person name="Derisi J."/>
            <person name="Roy S.W."/>
            <person name="Marshall W.F."/>
            <person name="Sood P."/>
        </authorList>
    </citation>
    <scope>NUCLEOTIDE SEQUENCE [LARGE SCALE GENOMIC DNA]</scope>
    <source>
        <strain evidence="2">WM001</strain>
    </source>
</reference>